<dbReference type="InterPro" id="IPR009081">
    <property type="entry name" value="PP-bd_ACP"/>
</dbReference>
<dbReference type="InterPro" id="IPR036736">
    <property type="entry name" value="ACP-like_sf"/>
</dbReference>
<dbReference type="OrthoDB" id="4537517at2"/>
<keyword evidence="5" id="KW-0511">Multifunctional enzyme</keyword>
<dbReference type="GO" id="GO:0071770">
    <property type="term" value="P:DIM/DIP cell wall layer assembly"/>
    <property type="evidence" value="ECO:0007669"/>
    <property type="project" value="TreeGrafter"/>
</dbReference>
<dbReference type="PROSITE" id="PS50075">
    <property type="entry name" value="CARRIER"/>
    <property type="match status" value="1"/>
</dbReference>
<dbReference type="PANTHER" id="PTHR43775:SF37">
    <property type="entry name" value="SI:DKEY-61P9.11"/>
    <property type="match status" value="1"/>
</dbReference>
<dbReference type="CDD" id="cd05195">
    <property type="entry name" value="enoyl_red"/>
    <property type="match status" value="1"/>
</dbReference>
<proteinExistence type="predicted"/>
<dbReference type="EMBL" id="VTZN01000003">
    <property type="protein sequence ID" value="KAA1251977.1"/>
    <property type="molecule type" value="Genomic_DNA"/>
</dbReference>
<dbReference type="PANTHER" id="PTHR43775">
    <property type="entry name" value="FATTY ACID SYNTHASE"/>
    <property type="match status" value="1"/>
</dbReference>
<dbReference type="Gene3D" id="3.40.50.720">
    <property type="entry name" value="NAD(P)-binding Rossmann-like Domain"/>
    <property type="match status" value="3"/>
</dbReference>
<reference evidence="7 8" key="1">
    <citation type="submission" date="2019-09" db="EMBL/GenBank/DDBJ databases">
        <title>Report of infection by Mycobacterium simiae a patient suffering from pulmonary tuberculosis.</title>
        <authorList>
            <person name="Mohanty P.S."/>
            <person name="Bansal A.K."/>
            <person name="Singh H."/>
            <person name="Sharma S."/>
            <person name="Patil S.A."/>
            <person name="Upadhaya P."/>
            <person name="Singh P.K."/>
            <person name="Kumar D."/>
            <person name="Kumar S."/>
            <person name="Singh R.K."/>
            <person name="Chaudhary B."/>
        </authorList>
    </citation>
    <scope>NUCLEOTIDE SEQUENCE [LARGE SCALE GENOMIC DNA]</scope>
    <source>
        <strain evidence="7 8">JAL-560-SIM</strain>
    </source>
</reference>
<keyword evidence="1" id="KW-0596">Phosphopantetheine</keyword>
<comment type="caution">
    <text evidence="7">The sequence shown here is derived from an EMBL/GenBank/DDBJ whole genome shotgun (WGS) entry which is preliminary data.</text>
</comment>
<dbReference type="SMART" id="SM00822">
    <property type="entry name" value="PKS_KR"/>
    <property type="match status" value="1"/>
</dbReference>
<dbReference type="AlphaFoldDB" id="A0A5B1BTF6"/>
<dbReference type="Gene3D" id="1.10.1200.10">
    <property type="entry name" value="ACP-like"/>
    <property type="match status" value="1"/>
</dbReference>
<sequence>ADLVATKLTDALKLHDAQCTTTSWSQHADHVAQAERLLGQLEADGFTGLVVLTAPQNGNPDDESPVRGAEYVKHVARITRVLPESLGQIPRLYVVTINAQTVLADDRANLEQGGLRGLLRVISAEHPPLKVTHIDVDEQTGAEQLARQMLVATEEDETAWRNDNWYTARLSLTPLRPEERQTTVVDHQHHGMRLQIRTPGDLQTLEFTAFDRVPPGPGQIEVAVNASSVNFADVLVAFGRYPSIDGEMPNIGMDFAGVVTAVGPGVTAHRVGDHVGGFSKNGCWATFVTCDDRVAVTLPPGLTDDQAAAISTAHAAAWYGLHDQARITAGDRVLIHSATGGVGQAAIAIARAGGAEIFATAGSEERRQLLRDMGIEHVYDSRSVEFAEQIRRDTDGYGVDIVLNSLTGAAQRAGLELLAIGGRFVELGKQDVYANARLRLLPFRRNLTFHYADLALMAESHPQRIANLLGTVYRLVADGELPLPVTTHYPLRDAATAIRMMSAAEHTGKLVLDVAHEGQSNVVVPPHLANAFRSDGSYIITGGLGGLGLFIAEKMASAGAGRIVLTSRSRPNAKTLQTIELIRAMGADIAVACGDIAHASTAERLVAVATTTGLPLRGVVHAAAVFENAMLTNLTDHILEHNWTPKVYGAWNLHQAAATQPLDWFCSFSSAVALLGSPGQAAYAAANSWLDAFTHWRRAQGLPATSIAWALWADVGRAAAIRAEIGQDMALQEAGEGTAFAHWRDTAITADEGDYAFQALLRHDRAYAGYAPMNPSPWLTAFAQRSPFAERFQSLSQSRSDTSKFLAELNQLPQQEWPARLRRLLSEAIGLILRRTIDADRLLTEYGLDSLSSQELRARIEAETGIRITATDINTTVRGLADLMYEKLAPPGDAPAPV</sequence>
<protein>
    <submittedName>
        <fullName evidence="7">SDR family NAD(P)-dependent oxidoreductase</fullName>
    </submittedName>
</protein>
<evidence type="ECO:0000259" key="6">
    <source>
        <dbReference type="PROSITE" id="PS50075"/>
    </source>
</evidence>
<keyword evidence="2" id="KW-0597">Phosphoprotein</keyword>
<dbReference type="SMART" id="SM00829">
    <property type="entry name" value="PKS_ER"/>
    <property type="match status" value="1"/>
</dbReference>
<dbReference type="GO" id="GO:0004312">
    <property type="term" value="F:fatty acid synthase activity"/>
    <property type="evidence" value="ECO:0007669"/>
    <property type="project" value="TreeGrafter"/>
</dbReference>
<dbReference type="GO" id="GO:0016491">
    <property type="term" value="F:oxidoreductase activity"/>
    <property type="evidence" value="ECO:0007669"/>
    <property type="project" value="InterPro"/>
</dbReference>
<dbReference type="InterPro" id="IPR013154">
    <property type="entry name" value="ADH-like_N"/>
</dbReference>
<organism evidence="7 8">
    <name type="scientific">Mycobacterium simiae</name>
    <name type="common">Mycobacterium habana</name>
    <dbReference type="NCBI Taxonomy" id="1784"/>
    <lineage>
        <taxon>Bacteria</taxon>
        <taxon>Bacillati</taxon>
        <taxon>Actinomycetota</taxon>
        <taxon>Actinomycetes</taxon>
        <taxon>Mycobacteriales</taxon>
        <taxon>Mycobacteriaceae</taxon>
        <taxon>Mycobacterium</taxon>
        <taxon>Mycobacterium simiae complex</taxon>
    </lineage>
</organism>
<dbReference type="GO" id="GO:0006633">
    <property type="term" value="P:fatty acid biosynthetic process"/>
    <property type="evidence" value="ECO:0007669"/>
    <property type="project" value="TreeGrafter"/>
</dbReference>
<name>A0A5B1BTF6_MYCSI</name>
<dbReference type="InterPro" id="IPR057326">
    <property type="entry name" value="KR_dom"/>
</dbReference>
<gene>
    <name evidence="7" type="ORF">F0Q45_01085</name>
</gene>
<dbReference type="RefSeq" id="WP_149652144.1">
    <property type="nucleotide sequence ID" value="NZ_VTZN01000003.1"/>
</dbReference>
<dbReference type="SUPFAM" id="SSF50129">
    <property type="entry name" value="GroES-like"/>
    <property type="match status" value="1"/>
</dbReference>
<dbReference type="InterPro" id="IPR011032">
    <property type="entry name" value="GroES-like_sf"/>
</dbReference>
<dbReference type="Pfam" id="PF13602">
    <property type="entry name" value="ADH_zinc_N_2"/>
    <property type="match status" value="1"/>
</dbReference>
<dbReference type="InterPro" id="IPR020843">
    <property type="entry name" value="ER"/>
</dbReference>
<evidence type="ECO:0000256" key="4">
    <source>
        <dbReference type="ARBA" id="ARBA00022857"/>
    </source>
</evidence>
<evidence type="ECO:0000313" key="7">
    <source>
        <dbReference type="EMBL" id="KAA1251977.1"/>
    </source>
</evidence>
<dbReference type="InterPro" id="IPR050091">
    <property type="entry name" value="PKS_NRPS_Biosynth_Enz"/>
</dbReference>
<dbReference type="SMART" id="SM00823">
    <property type="entry name" value="PKS_PP"/>
    <property type="match status" value="1"/>
</dbReference>
<dbReference type="FunFam" id="3.40.50.720:FF:000209">
    <property type="entry name" value="Polyketide synthase Pks12"/>
    <property type="match status" value="1"/>
</dbReference>
<evidence type="ECO:0000313" key="8">
    <source>
        <dbReference type="Proteomes" id="UP000324701"/>
    </source>
</evidence>
<accession>A0A5B1BTF6</accession>
<dbReference type="GO" id="GO:0031177">
    <property type="term" value="F:phosphopantetheine binding"/>
    <property type="evidence" value="ECO:0007669"/>
    <property type="project" value="InterPro"/>
</dbReference>
<dbReference type="Gene3D" id="3.90.180.10">
    <property type="entry name" value="Medium-chain alcohol dehydrogenases, catalytic domain"/>
    <property type="match status" value="1"/>
</dbReference>
<dbReference type="GO" id="GO:0005886">
    <property type="term" value="C:plasma membrane"/>
    <property type="evidence" value="ECO:0007669"/>
    <property type="project" value="TreeGrafter"/>
</dbReference>
<evidence type="ECO:0000256" key="1">
    <source>
        <dbReference type="ARBA" id="ARBA00022450"/>
    </source>
</evidence>
<dbReference type="Pfam" id="PF08240">
    <property type="entry name" value="ADH_N"/>
    <property type="match status" value="1"/>
</dbReference>
<keyword evidence="3" id="KW-0808">Transferase</keyword>
<evidence type="ECO:0000256" key="2">
    <source>
        <dbReference type="ARBA" id="ARBA00022553"/>
    </source>
</evidence>
<dbReference type="GO" id="GO:0005737">
    <property type="term" value="C:cytoplasm"/>
    <property type="evidence" value="ECO:0007669"/>
    <property type="project" value="TreeGrafter"/>
</dbReference>
<feature type="domain" description="Carrier" evidence="6">
    <location>
        <begin position="815"/>
        <end position="898"/>
    </location>
</feature>
<keyword evidence="4" id="KW-0521">NADP</keyword>
<dbReference type="Proteomes" id="UP000324701">
    <property type="component" value="Unassembled WGS sequence"/>
</dbReference>
<dbReference type="Pfam" id="PF08659">
    <property type="entry name" value="KR"/>
    <property type="match status" value="1"/>
</dbReference>
<dbReference type="SUPFAM" id="SSF51735">
    <property type="entry name" value="NAD(P)-binding Rossmann-fold domains"/>
    <property type="match status" value="3"/>
</dbReference>
<evidence type="ECO:0000256" key="5">
    <source>
        <dbReference type="ARBA" id="ARBA00023268"/>
    </source>
</evidence>
<dbReference type="SUPFAM" id="SSF47336">
    <property type="entry name" value="ACP-like"/>
    <property type="match status" value="1"/>
</dbReference>
<dbReference type="InterPro" id="IPR013968">
    <property type="entry name" value="PKS_KR"/>
</dbReference>
<dbReference type="InterPro" id="IPR020806">
    <property type="entry name" value="PKS_PP-bd"/>
</dbReference>
<feature type="non-terminal residue" evidence="7">
    <location>
        <position position="1"/>
    </location>
</feature>
<dbReference type="Pfam" id="PF00550">
    <property type="entry name" value="PP-binding"/>
    <property type="match status" value="1"/>
</dbReference>
<keyword evidence="8" id="KW-1185">Reference proteome</keyword>
<evidence type="ECO:0000256" key="3">
    <source>
        <dbReference type="ARBA" id="ARBA00022679"/>
    </source>
</evidence>
<dbReference type="InterPro" id="IPR036291">
    <property type="entry name" value="NAD(P)-bd_dom_sf"/>
</dbReference>